<evidence type="ECO:0000313" key="1">
    <source>
        <dbReference type="EMBL" id="ROT40294.1"/>
    </source>
</evidence>
<dbReference type="Proteomes" id="UP000272025">
    <property type="component" value="Unassembled WGS sequence"/>
</dbReference>
<dbReference type="GeneID" id="39584271"/>
<dbReference type="AlphaFoldDB" id="A0A3N2Q0K0"/>
<proteinExistence type="predicted"/>
<accession>A0A3N2Q0K0</accession>
<evidence type="ECO:0000313" key="2">
    <source>
        <dbReference type="Proteomes" id="UP000272025"/>
    </source>
</evidence>
<keyword evidence="2" id="KW-1185">Reference proteome</keyword>
<organism evidence="1 2">
    <name type="scientific">Sodiomyces alkalinus (strain CBS 110278 / VKM F-3762 / F11)</name>
    <name type="common">Alkaliphilic filamentous fungus</name>
    <dbReference type="NCBI Taxonomy" id="1314773"/>
    <lineage>
        <taxon>Eukaryota</taxon>
        <taxon>Fungi</taxon>
        <taxon>Dikarya</taxon>
        <taxon>Ascomycota</taxon>
        <taxon>Pezizomycotina</taxon>
        <taxon>Sordariomycetes</taxon>
        <taxon>Hypocreomycetidae</taxon>
        <taxon>Glomerellales</taxon>
        <taxon>Plectosphaerellaceae</taxon>
        <taxon>Sodiomyces</taxon>
    </lineage>
</organism>
<dbReference type="RefSeq" id="XP_028468100.1">
    <property type="nucleotide sequence ID" value="XM_028615794.1"/>
</dbReference>
<dbReference type="EMBL" id="ML119052">
    <property type="protein sequence ID" value="ROT40294.1"/>
    <property type="molecule type" value="Genomic_DNA"/>
</dbReference>
<protein>
    <submittedName>
        <fullName evidence="1">Uncharacterized protein</fullName>
    </submittedName>
</protein>
<gene>
    <name evidence="1" type="ORF">SODALDRAFT_93180</name>
</gene>
<name>A0A3N2Q0K0_SODAK</name>
<sequence length="155" mass="17047">MAGHLSDLHYQCIRENPAKHKALCLLAAIMVSAKGIGGSLLDSRGSQHLHHSLKLRVHRTSRFMAAYIAVLANYRQVKMGFLRCAKAYHSSFRPLILRVTGKTDAPARSTHIVRVKSPANHVTGASTVTRCPIPFCVISKPSLRPRKPCSIGNRS</sequence>
<reference evidence="1 2" key="1">
    <citation type="journal article" date="2018" name="Mol. Ecol.">
        <title>The obligate alkalophilic soda-lake fungus Sodiomyces alkalinus has shifted to a protein diet.</title>
        <authorList>
            <person name="Grum-Grzhimaylo A.A."/>
            <person name="Falkoski D.L."/>
            <person name="van den Heuvel J."/>
            <person name="Valero-Jimenez C.A."/>
            <person name="Min B."/>
            <person name="Choi I.G."/>
            <person name="Lipzen A."/>
            <person name="Daum C.G."/>
            <person name="Aanen D.K."/>
            <person name="Tsang A."/>
            <person name="Henrissat B."/>
            <person name="Bilanenko E.N."/>
            <person name="de Vries R.P."/>
            <person name="van Kan J.A.L."/>
            <person name="Grigoriev I.V."/>
            <person name="Debets A.J.M."/>
        </authorList>
    </citation>
    <scope>NUCLEOTIDE SEQUENCE [LARGE SCALE GENOMIC DNA]</scope>
    <source>
        <strain evidence="1 2">F11</strain>
    </source>
</reference>